<dbReference type="RefSeq" id="WP_274045599.1">
    <property type="nucleotide sequence ID" value="NZ_JANCPR020000023.1"/>
</dbReference>
<keyword evidence="7" id="KW-1185">Reference proteome</keyword>
<reference evidence="6 7" key="1">
    <citation type="submission" date="2023-05" db="EMBL/GenBank/DDBJ databases">
        <title>Streptantibioticus silvisoli sp. nov., acidotolerant actinomycetes 1 from pine litter.</title>
        <authorList>
            <person name="Swiecimska M."/>
            <person name="Golinska P."/>
            <person name="Sangal V."/>
            <person name="Wachnowicz B."/>
            <person name="Goodfellow M."/>
        </authorList>
    </citation>
    <scope>NUCLEOTIDE SEQUENCE [LARGE SCALE GENOMIC DNA]</scope>
    <source>
        <strain evidence="6 7">DSM 42109</strain>
    </source>
</reference>
<sequence>MTDGPNWTREIGLDLAAASGLPVLDLTQGLSADPPPPVGPEVFPRTAAYPPSAGSEEFRAAAEAHLRRIYGVELPPGAVAACAGSKELISTLPLFLTATRHAEPPLGTGPRDPAAPVRDTVLVPALGYPPYALGARLAGLRVFRVPAGPDFRMRLDLLPQEEVGRALCLWVNSPANPTGVVEPLDRIADWGRAHGVLVLSDEAYAAATWAHEPRTALSGGPKGVLALHSVSKRSNSPGLRVGFYAGDPAVVSRLVPLRRAAGFMASAASQAAATKLLLDDRHAEEHTRRTRRRVNDLVAALHAHGLACEPPQGGPFVWVRAPGGSDVRFARRAAQVAGLVVMPGSSYGPGASGYVRIAATLDRALVEPRLALVGTAAETQGRPSERTLR</sequence>
<dbReference type="Gene3D" id="3.90.1150.10">
    <property type="entry name" value="Aspartate Aminotransferase, domain 1"/>
    <property type="match status" value="1"/>
</dbReference>
<dbReference type="InterPro" id="IPR015422">
    <property type="entry name" value="PyrdxlP-dep_Trfase_small"/>
</dbReference>
<dbReference type="CDD" id="cd00609">
    <property type="entry name" value="AAT_like"/>
    <property type="match status" value="1"/>
</dbReference>
<dbReference type="PANTHER" id="PTHR42832">
    <property type="entry name" value="AMINO ACID AMINOTRANSFERASE"/>
    <property type="match status" value="1"/>
</dbReference>
<feature type="region of interest" description="Disordered" evidence="4">
    <location>
        <begin position="27"/>
        <end position="50"/>
    </location>
</feature>
<dbReference type="InterPro" id="IPR015424">
    <property type="entry name" value="PyrdxlP-dep_Trfase"/>
</dbReference>
<dbReference type="Pfam" id="PF00155">
    <property type="entry name" value="Aminotran_1_2"/>
    <property type="match status" value="1"/>
</dbReference>
<dbReference type="SUPFAM" id="SSF53383">
    <property type="entry name" value="PLP-dependent transferases"/>
    <property type="match status" value="1"/>
</dbReference>
<evidence type="ECO:0000313" key="7">
    <source>
        <dbReference type="Proteomes" id="UP001214441"/>
    </source>
</evidence>
<evidence type="ECO:0000259" key="5">
    <source>
        <dbReference type="Pfam" id="PF00155"/>
    </source>
</evidence>
<comment type="cofactor">
    <cofactor evidence="1">
        <name>pyridoxal 5'-phosphate</name>
        <dbReference type="ChEBI" id="CHEBI:597326"/>
    </cofactor>
</comment>
<dbReference type="Gene3D" id="3.40.640.10">
    <property type="entry name" value="Type I PLP-dependent aspartate aminotransferase-like (Major domain)"/>
    <property type="match status" value="1"/>
</dbReference>
<organism evidence="6 7">
    <name type="scientific">Streptomyces iconiensis</name>
    <dbReference type="NCBI Taxonomy" id="1384038"/>
    <lineage>
        <taxon>Bacteria</taxon>
        <taxon>Bacillati</taxon>
        <taxon>Actinomycetota</taxon>
        <taxon>Actinomycetes</taxon>
        <taxon>Kitasatosporales</taxon>
        <taxon>Streptomycetaceae</taxon>
        <taxon>Streptomyces</taxon>
    </lineage>
</organism>
<keyword evidence="3" id="KW-0808">Transferase</keyword>
<keyword evidence="2 6" id="KW-0032">Aminotransferase</keyword>
<accession>A0ABT7A1P9</accession>
<dbReference type="PANTHER" id="PTHR42832:SF3">
    <property type="entry name" value="L-GLUTAMINE--4-(METHYLSULFANYL)-2-OXOBUTANOATE AMINOTRANSFERASE"/>
    <property type="match status" value="1"/>
</dbReference>
<dbReference type="InterPro" id="IPR015421">
    <property type="entry name" value="PyrdxlP-dep_Trfase_major"/>
</dbReference>
<name>A0ABT7A1P9_9ACTN</name>
<dbReference type="Proteomes" id="UP001214441">
    <property type="component" value="Unassembled WGS sequence"/>
</dbReference>
<comment type="caution">
    <text evidence="6">The sequence shown here is derived from an EMBL/GenBank/DDBJ whole genome shotgun (WGS) entry which is preliminary data.</text>
</comment>
<gene>
    <name evidence="6" type="ORF">NMN56_023015</name>
</gene>
<evidence type="ECO:0000256" key="1">
    <source>
        <dbReference type="ARBA" id="ARBA00001933"/>
    </source>
</evidence>
<dbReference type="InterPro" id="IPR050881">
    <property type="entry name" value="LL-DAP_aminotransferase"/>
</dbReference>
<evidence type="ECO:0000313" key="6">
    <source>
        <dbReference type="EMBL" id="MDJ1134771.1"/>
    </source>
</evidence>
<proteinExistence type="predicted"/>
<evidence type="ECO:0000256" key="4">
    <source>
        <dbReference type="SAM" id="MobiDB-lite"/>
    </source>
</evidence>
<dbReference type="GO" id="GO:0008483">
    <property type="term" value="F:transaminase activity"/>
    <property type="evidence" value="ECO:0007669"/>
    <property type="project" value="UniProtKB-KW"/>
</dbReference>
<evidence type="ECO:0000256" key="3">
    <source>
        <dbReference type="ARBA" id="ARBA00022679"/>
    </source>
</evidence>
<dbReference type="EMBL" id="JANCPR020000023">
    <property type="protein sequence ID" value="MDJ1134771.1"/>
    <property type="molecule type" value="Genomic_DNA"/>
</dbReference>
<feature type="domain" description="Aminotransferase class I/classII large" evidence="5">
    <location>
        <begin position="45"/>
        <end position="367"/>
    </location>
</feature>
<dbReference type="InterPro" id="IPR004839">
    <property type="entry name" value="Aminotransferase_I/II_large"/>
</dbReference>
<protein>
    <submittedName>
        <fullName evidence="6">Aminotransferase class I/II-fold pyridoxal phosphate-dependent enzyme</fullName>
    </submittedName>
</protein>
<evidence type="ECO:0000256" key="2">
    <source>
        <dbReference type="ARBA" id="ARBA00022576"/>
    </source>
</evidence>